<dbReference type="InterPro" id="IPR036986">
    <property type="entry name" value="S4_RNA-bd_sf"/>
</dbReference>
<feature type="domain" description="RNA-binding S4" evidence="2">
    <location>
        <begin position="184"/>
        <end position="245"/>
    </location>
</feature>
<protein>
    <recommendedName>
        <fullName evidence="2">RNA-binding S4 domain-containing protein</fullName>
    </recommendedName>
</protein>
<dbReference type="PANTHER" id="PTHR13633:SF3">
    <property type="entry name" value="MITOCHONDRIAL TRANSCRIPTION RESCUE FACTOR 1"/>
    <property type="match status" value="1"/>
</dbReference>
<dbReference type="CDD" id="cd00165">
    <property type="entry name" value="S4"/>
    <property type="match status" value="1"/>
</dbReference>
<reference evidence="3 4" key="1">
    <citation type="submission" date="2017-03" db="EMBL/GenBank/DDBJ databases">
        <title>Genome sequence of Clostridium thermoalcaliphilum DSM 7309.</title>
        <authorList>
            <person name="Poehlein A."/>
            <person name="Daniel R."/>
        </authorList>
    </citation>
    <scope>NUCLEOTIDE SEQUENCE [LARGE SCALE GENOMIC DNA]</scope>
    <source>
        <strain evidence="3 4">DSM 7309</strain>
    </source>
</reference>
<keyword evidence="1" id="KW-0694">RNA-binding</keyword>
<dbReference type="SMART" id="SM00363">
    <property type="entry name" value="S4"/>
    <property type="match status" value="1"/>
</dbReference>
<dbReference type="InterPro" id="IPR040591">
    <property type="entry name" value="RqcP2_RBD"/>
</dbReference>
<dbReference type="Gene3D" id="3.30.70.330">
    <property type="match status" value="1"/>
</dbReference>
<dbReference type="STRING" id="29349.CLOTH_01650"/>
<name>A0A1V4IAE2_9FIRM</name>
<dbReference type="PANTHER" id="PTHR13633">
    <property type="entry name" value="MITOCHONDRIAL TRANSCRIPTION RESCUE FACTOR 1"/>
    <property type="match status" value="1"/>
</dbReference>
<organism evidence="3 4">
    <name type="scientific">Alkalithermobacter paradoxus</name>
    <dbReference type="NCBI Taxonomy" id="29349"/>
    <lineage>
        <taxon>Bacteria</taxon>
        <taxon>Bacillati</taxon>
        <taxon>Bacillota</taxon>
        <taxon>Clostridia</taxon>
        <taxon>Peptostreptococcales</taxon>
        <taxon>Tepidibacteraceae</taxon>
        <taxon>Alkalithermobacter</taxon>
    </lineage>
</organism>
<accession>A0A1V4IAE2</accession>
<dbReference type="InterPro" id="IPR002942">
    <property type="entry name" value="S4_RNA-bd"/>
</dbReference>
<evidence type="ECO:0000259" key="2">
    <source>
        <dbReference type="SMART" id="SM00363"/>
    </source>
</evidence>
<comment type="caution">
    <text evidence="3">The sequence shown here is derived from an EMBL/GenBank/DDBJ whole genome shotgun (WGS) entry which is preliminary data.</text>
</comment>
<evidence type="ECO:0000313" key="4">
    <source>
        <dbReference type="Proteomes" id="UP000190140"/>
    </source>
</evidence>
<evidence type="ECO:0000313" key="3">
    <source>
        <dbReference type="EMBL" id="OPJ56883.1"/>
    </source>
</evidence>
<keyword evidence="4" id="KW-1185">Reference proteome</keyword>
<dbReference type="Gene3D" id="3.10.290.10">
    <property type="entry name" value="RNA-binding S4 domain"/>
    <property type="match status" value="1"/>
</dbReference>
<evidence type="ECO:0000256" key="1">
    <source>
        <dbReference type="PROSITE-ProRule" id="PRU00182"/>
    </source>
</evidence>
<dbReference type="EMBL" id="MZGW01000001">
    <property type="protein sequence ID" value="OPJ56883.1"/>
    <property type="molecule type" value="Genomic_DNA"/>
</dbReference>
<dbReference type="InterPro" id="IPR012677">
    <property type="entry name" value="Nucleotide-bd_a/b_plait_sf"/>
</dbReference>
<proteinExistence type="predicted"/>
<dbReference type="RefSeq" id="WP_331721949.1">
    <property type="nucleotide sequence ID" value="NZ_MZGW01000001.1"/>
</dbReference>
<dbReference type="Pfam" id="PF17774">
    <property type="entry name" value="YlmH_RBD"/>
    <property type="match status" value="1"/>
</dbReference>
<dbReference type="GO" id="GO:0003723">
    <property type="term" value="F:RNA binding"/>
    <property type="evidence" value="ECO:0007669"/>
    <property type="project" value="UniProtKB-KW"/>
</dbReference>
<dbReference type="Proteomes" id="UP000190140">
    <property type="component" value="Unassembled WGS sequence"/>
</dbReference>
<sequence length="260" mass="29472">MIDKQSVTAHINDINLKAKMYKVIDKAQWVIKNHECKSTDFLDPYELKNAISILNSSDDVRYSIFGGYEGAERNIILIYPYYMDNISCPIKALQISGDFRFKEVSHRDYLGSILGLGIKREKIGDILIHENCCQLIVQDELSDFILLNLKKVSNNKVHVKEINLKDIKAPKQEYKEIVTTVSSLRLDCIISSVFNLSRQDAAKYVLSEKVKVDFETITSGSKNVKEGSLLSVKGKGRAILEEVGSLTKKNKVRIKTKIIL</sequence>
<gene>
    <name evidence="3" type="ORF">CLOTH_01650</name>
</gene>
<dbReference type="Gene3D" id="3.30.1370.160">
    <property type="match status" value="1"/>
</dbReference>
<dbReference type="AlphaFoldDB" id="A0A1V4IAE2"/>
<dbReference type="PROSITE" id="PS50889">
    <property type="entry name" value="S4"/>
    <property type="match status" value="1"/>
</dbReference>
<dbReference type="SUPFAM" id="SSF55174">
    <property type="entry name" value="Alpha-L RNA-binding motif"/>
    <property type="match status" value="1"/>
</dbReference>